<protein>
    <recommendedName>
        <fullName evidence="4">Photosynthesis system II assembly factor Ycf48/Hcf136-like domain-containing protein</fullName>
    </recommendedName>
</protein>
<accession>A0A0P0CSH1</accession>
<dbReference type="AlphaFoldDB" id="A0A0P0CSH1"/>
<dbReference type="EMBL" id="CP012643">
    <property type="protein sequence ID" value="ALI99447.1"/>
    <property type="molecule type" value="Genomic_DNA"/>
</dbReference>
<gene>
    <name evidence="2" type="ORF">DC20_11305</name>
</gene>
<dbReference type="OrthoDB" id="610388at2"/>
<proteinExistence type="predicted"/>
<dbReference type="InterPro" id="IPR015943">
    <property type="entry name" value="WD40/YVTN_repeat-like_dom_sf"/>
</dbReference>
<evidence type="ECO:0000313" key="2">
    <source>
        <dbReference type="EMBL" id="ALI99447.1"/>
    </source>
</evidence>
<evidence type="ECO:0000256" key="1">
    <source>
        <dbReference type="SAM" id="SignalP"/>
    </source>
</evidence>
<dbReference type="KEGG" id="rti:DC20_11305"/>
<dbReference type="PATRIC" id="fig|512763.3.peg.2485"/>
<dbReference type="Gene3D" id="2.130.10.10">
    <property type="entry name" value="YVTN repeat-like/Quinoprotein amine dehydrogenase"/>
    <property type="match status" value="2"/>
</dbReference>
<reference evidence="2 3" key="1">
    <citation type="submission" date="2015-08" db="EMBL/GenBank/DDBJ databases">
        <title>Complete genome sequence of Rufibacter tibetensis strain 1351t, a radiation-resistant bacterium from tibet plateau.</title>
        <authorList>
            <person name="Dai J."/>
        </authorList>
    </citation>
    <scope>NUCLEOTIDE SEQUENCE [LARGE SCALE GENOMIC DNA]</scope>
    <source>
        <strain evidence="2 3">1351</strain>
    </source>
</reference>
<organism evidence="2 3">
    <name type="scientific">Rufibacter tibetensis</name>
    <dbReference type="NCBI Taxonomy" id="512763"/>
    <lineage>
        <taxon>Bacteria</taxon>
        <taxon>Pseudomonadati</taxon>
        <taxon>Bacteroidota</taxon>
        <taxon>Cytophagia</taxon>
        <taxon>Cytophagales</taxon>
        <taxon>Hymenobacteraceae</taxon>
        <taxon>Rufibacter</taxon>
    </lineage>
</organism>
<feature type="chain" id="PRO_5006042859" description="Photosynthesis system II assembly factor Ycf48/Hcf136-like domain-containing protein" evidence="1">
    <location>
        <begin position="21"/>
        <end position="279"/>
    </location>
</feature>
<keyword evidence="1" id="KW-0732">Signal</keyword>
<dbReference type="SUPFAM" id="SSF110296">
    <property type="entry name" value="Oligoxyloglucan reducing end-specific cellobiohydrolase"/>
    <property type="match status" value="1"/>
</dbReference>
<name>A0A0P0CSH1_9BACT</name>
<feature type="signal peptide" evidence="1">
    <location>
        <begin position="1"/>
        <end position="20"/>
    </location>
</feature>
<sequence>MRPLLILLFILGLFSTKAAAQAVWTPSSPLSSNFANTTSITISPVNDRIFIGSAEAGILCSDDGRNWQQVLPHAVVSMLAKADGTLLAGGQGMVYRSLDQGQNWSSHPIGSSYSIRKIVADSEGTLYLVTGDLGEDDGDEQFFVGDGVFTSTDNGQTWTKDIQGMTGTLSAWTIAIGKNNQVYVGTHDGNGQQDTKIGLYTRQKQQTTWQPVDIRFRQVDNFNVAHLYSIAVDENDSLYVGVAGSDGTVAVGGTLKSADGGHTWRPLYLTHNTSWNYWD</sequence>
<evidence type="ECO:0000313" key="3">
    <source>
        <dbReference type="Proteomes" id="UP000061382"/>
    </source>
</evidence>
<dbReference type="STRING" id="512763.DC20_11305"/>
<evidence type="ECO:0008006" key="4">
    <source>
        <dbReference type="Google" id="ProtNLM"/>
    </source>
</evidence>
<dbReference type="Proteomes" id="UP000061382">
    <property type="component" value="Chromosome"/>
</dbReference>
<dbReference type="RefSeq" id="WP_062543927.1">
    <property type="nucleotide sequence ID" value="NZ_CP012643.1"/>
</dbReference>
<keyword evidence="3" id="KW-1185">Reference proteome</keyword>